<evidence type="ECO:0000313" key="9">
    <source>
        <dbReference type="EMBL" id="OCH19522.1"/>
    </source>
</evidence>
<proteinExistence type="predicted"/>
<dbReference type="GO" id="GO:0005506">
    <property type="term" value="F:iron ion binding"/>
    <property type="evidence" value="ECO:0007669"/>
    <property type="project" value="InterPro"/>
</dbReference>
<dbReference type="AlphaFoldDB" id="A0A1B9NWG2"/>
<dbReference type="STRING" id="688.A6E04_15970"/>
<dbReference type="InterPro" id="IPR012127">
    <property type="entry name" value="Cyt_c_prime"/>
</dbReference>
<keyword evidence="2 7" id="KW-0349">Heme</keyword>
<reference evidence="9 10" key="1">
    <citation type="submission" date="2016-06" db="EMBL/GenBank/DDBJ databases">
        <authorList>
            <person name="Kjaerup R.B."/>
            <person name="Dalgaard T.S."/>
            <person name="Juul-Madsen H.R."/>
        </authorList>
    </citation>
    <scope>NUCLEOTIDE SEQUENCE [LARGE SCALE GENOMIC DNA]</scope>
    <source>
        <strain evidence="9 10">1S159</strain>
    </source>
</reference>
<feature type="binding site" description="axial binding residue" evidence="6">
    <location>
        <position position="149"/>
    </location>
    <ligand>
        <name>heme c</name>
        <dbReference type="ChEBI" id="CHEBI:61717"/>
    </ligand>
    <ligandPart>
        <name>Fe</name>
        <dbReference type="ChEBI" id="CHEBI:18248"/>
    </ligandPart>
</feature>
<name>A0A1B9NWG2_ALILO</name>
<evidence type="ECO:0000313" key="10">
    <source>
        <dbReference type="Proteomes" id="UP000093523"/>
    </source>
</evidence>
<gene>
    <name evidence="9" type="ORF">A6E04_15970</name>
</gene>
<feature type="chain" id="PRO_5008632255" evidence="8">
    <location>
        <begin position="26"/>
        <end position="155"/>
    </location>
</feature>
<feature type="binding site" description="covalent" evidence="7">
    <location>
        <position position="148"/>
    </location>
    <ligand>
        <name>heme c</name>
        <dbReference type="ChEBI" id="CHEBI:61717"/>
    </ligand>
</feature>
<dbReference type="GO" id="GO:0022900">
    <property type="term" value="P:electron transport chain"/>
    <property type="evidence" value="ECO:0007669"/>
    <property type="project" value="InterPro"/>
</dbReference>
<keyword evidence="5 6" id="KW-0408">Iron</keyword>
<dbReference type="OrthoDB" id="5520910at2"/>
<dbReference type="GO" id="GO:0009055">
    <property type="term" value="F:electron transfer activity"/>
    <property type="evidence" value="ECO:0007669"/>
    <property type="project" value="InterPro"/>
</dbReference>
<evidence type="ECO:0000256" key="3">
    <source>
        <dbReference type="ARBA" id="ARBA00022723"/>
    </source>
</evidence>
<keyword evidence="1" id="KW-0813">Transport</keyword>
<evidence type="ECO:0000256" key="2">
    <source>
        <dbReference type="ARBA" id="ARBA00022617"/>
    </source>
</evidence>
<dbReference type="PIRSF" id="PIRSF000027">
    <property type="entry name" value="Cytc_c_prime"/>
    <property type="match status" value="1"/>
</dbReference>
<accession>A0A1B9NWG2</accession>
<dbReference type="PROSITE" id="PS51009">
    <property type="entry name" value="CYTCII"/>
    <property type="match status" value="1"/>
</dbReference>
<evidence type="ECO:0000256" key="4">
    <source>
        <dbReference type="ARBA" id="ARBA00022982"/>
    </source>
</evidence>
<keyword evidence="8" id="KW-0732">Signal</keyword>
<sequence>MFTKNSSIKTLIIASTLFASTSVLAHTFNEADKAIAYRQAAFTMIAGNVSEMGEMIKGKTDWSDAIFSKRANQLSQLTLMPLDAFYVEGSDKGKTNALPKVWTNFPDFESRLAQFQEDAAALASISDKGDKDAIRKAFGKTVKNCKACHTDYKAK</sequence>
<comment type="caution">
    <text evidence="9">The sequence shown here is derived from an EMBL/GenBank/DDBJ whole genome shotgun (WGS) entry which is preliminary data.</text>
</comment>
<dbReference type="EMBL" id="MAJU01000015">
    <property type="protein sequence ID" value="OCH19522.1"/>
    <property type="molecule type" value="Genomic_DNA"/>
</dbReference>
<protein>
    <submittedName>
        <fullName evidence="9">Cytochrome C</fullName>
    </submittedName>
</protein>
<dbReference type="SUPFAM" id="SSF47175">
    <property type="entry name" value="Cytochromes"/>
    <property type="match status" value="1"/>
</dbReference>
<dbReference type="RefSeq" id="WP_017020876.1">
    <property type="nucleotide sequence ID" value="NZ_CAWMPN010000015.1"/>
</dbReference>
<dbReference type="InterPro" id="IPR002321">
    <property type="entry name" value="Cyt_c_II"/>
</dbReference>
<evidence type="ECO:0000256" key="8">
    <source>
        <dbReference type="SAM" id="SignalP"/>
    </source>
</evidence>
<evidence type="ECO:0000256" key="6">
    <source>
        <dbReference type="PIRSR" id="PIRSR000027-1"/>
    </source>
</evidence>
<dbReference type="InterPro" id="IPR010980">
    <property type="entry name" value="Cyt_c/b562"/>
</dbReference>
<organism evidence="9 10">
    <name type="scientific">Aliivibrio logei</name>
    <name type="common">Vibrio logei</name>
    <dbReference type="NCBI Taxonomy" id="688"/>
    <lineage>
        <taxon>Bacteria</taxon>
        <taxon>Pseudomonadati</taxon>
        <taxon>Pseudomonadota</taxon>
        <taxon>Gammaproteobacteria</taxon>
        <taxon>Vibrionales</taxon>
        <taxon>Vibrionaceae</taxon>
        <taxon>Aliivibrio</taxon>
    </lineage>
</organism>
<evidence type="ECO:0000256" key="5">
    <source>
        <dbReference type="ARBA" id="ARBA00023004"/>
    </source>
</evidence>
<dbReference type="Pfam" id="PF01322">
    <property type="entry name" value="Cytochrom_C_2"/>
    <property type="match status" value="1"/>
</dbReference>
<comment type="PTM">
    <text evidence="7">Binds 1 heme group per subunit.</text>
</comment>
<dbReference type="GO" id="GO:0042597">
    <property type="term" value="C:periplasmic space"/>
    <property type="evidence" value="ECO:0007669"/>
    <property type="project" value="InterPro"/>
</dbReference>
<dbReference type="Gene3D" id="1.20.120.10">
    <property type="entry name" value="Cytochrome c/b562"/>
    <property type="match status" value="1"/>
</dbReference>
<keyword evidence="4" id="KW-0249">Electron transport</keyword>
<evidence type="ECO:0000256" key="1">
    <source>
        <dbReference type="ARBA" id="ARBA00022448"/>
    </source>
</evidence>
<dbReference type="Proteomes" id="UP000093523">
    <property type="component" value="Unassembled WGS sequence"/>
</dbReference>
<feature type="binding site" description="covalent" evidence="7">
    <location>
        <position position="145"/>
    </location>
    <ligand>
        <name>heme c</name>
        <dbReference type="ChEBI" id="CHEBI:61717"/>
    </ligand>
</feature>
<feature type="signal peptide" evidence="8">
    <location>
        <begin position="1"/>
        <end position="25"/>
    </location>
</feature>
<evidence type="ECO:0000256" key="7">
    <source>
        <dbReference type="PIRSR" id="PIRSR000027-2"/>
    </source>
</evidence>
<keyword evidence="3 6" id="KW-0479">Metal-binding</keyword>
<dbReference type="GO" id="GO:0020037">
    <property type="term" value="F:heme binding"/>
    <property type="evidence" value="ECO:0007669"/>
    <property type="project" value="InterPro"/>
</dbReference>